<dbReference type="EMBL" id="CAKOGP040001869">
    <property type="protein sequence ID" value="CAJ1954310.1"/>
    <property type="molecule type" value="Genomic_DNA"/>
</dbReference>
<feature type="region of interest" description="Disordered" evidence="5">
    <location>
        <begin position="53"/>
        <end position="89"/>
    </location>
</feature>
<dbReference type="GO" id="GO:0005524">
    <property type="term" value="F:ATP binding"/>
    <property type="evidence" value="ECO:0007669"/>
    <property type="project" value="UniProtKB-KW"/>
</dbReference>
<dbReference type="CDD" id="cd18808">
    <property type="entry name" value="SF1_C_Upf1"/>
    <property type="match status" value="1"/>
</dbReference>
<dbReference type="InterPro" id="IPR047187">
    <property type="entry name" value="SF1_C_Upf1"/>
</dbReference>
<feature type="region of interest" description="Disordered" evidence="5">
    <location>
        <begin position="637"/>
        <end position="656"/>
    </location>
</feature>
<dbReference type="PANTHER" id="PTHR10887:SF495">
    <property type="entry name" value="HELICASE SENATAXIN ISOFORM X1-RELATED"/>
    <property type="match status" value="1"/>
</dbReference>
<evidence type="ECO:0000259" key="7">
    <source>
        <dbReference type="Pfam" id="PF13087"/>
    </source>
</evidence>
<evidence type="ECO:0000256" key="4">
    <source>
        <dbReference type="ARBA" id="ARBA00022840"/>
    </source>
</evidence>
<feature type="compositionally biased region" description="Basic and acidic residues" evidence="5">
    <location>
        <begin position="358"/>
        <end position="368"/>
    </location>
</feature>
<evidence type="ECO:0000313" key="8">
    <source>
        <dbReference type="EMBL" id="CAJ1954310.1"/>
    </source>
</evidence>
<feature type="domain" description="DNA2/NAM7 helicase helicase" evidence="6">
    <location>
        <begin position="665"/>
        <end position="708"/>
    </location>
</feature>
<feature type="domain" description="DNA2/NAM7 helicase helicase" evidence="6">
    <location>
        <begin position="444"/>
        <end position="624"/>
    </location>
</feature>
<name>A0AAD2FVR9_9STRA</name>
<dbReference type="Pfam" id="PF13087">
    <property type="entry name" value="AAA_12"/>
    <property type="match status" value="1"/>
</dbReference>
<dbReference type="GO" id="GO:0005694">
    <property type="term" value="C:chromosome"/>
    <property type="evidence" value="ECO:0007669"/>
    <property type="project" value="UniProtKB-ARBA"/>
</dbReference>
<feature type="domain" description="DNA2/NAM7 helicase-like C-terminal" evidence="7">
    <location>
        <begin position="775"/>
        <end position="987"/>
    </location>
</feature>
<dbReference type="PANTHER" id="PTHR10887">
    <property type="entry name" value="DNA2/NAM7 HELICASE FAMILY"/>
    <property type="match status" value="1"/>
</dbReference>
<feature type="region of interest" description="Disordered" evidence="5">
    <location>
        <begin position="342"/>
        <end position="374"/>
    </location>
</feature>
<dbReference type="AlphaFoldDB" id="A0AAD2FVR9"/>
<evidence type="ECO:0008006" key="10">
    <source>
        <dbReference type="Google" id="ProtNLM"/>
    </source>
</evidence>
<feature type="region of interest" description="Disordered" evidence="5">
    <location>
        <begin position="109"/>
        <end position="142"/>
    </location>
</feature>
<gene>
    <name evidence="8" type="ORF">CYCCA115_LOCUS14902</name>
</gene>
<protein>
    <recommendedName>
        <fullName evidence="10">AAA+ ATPase domain-containing protein</fullName>
    </recommendedName>
</protein>
<proteinExistence type="predicted"/>
<dbReference type="InterPro" id="IPR045055">
    <property type="entry name" value="DNA2/NAM7-like"/>
</dbReference>
<feature type="compositionally biased region" description="Basic and acidic residues" evidence="5">
    <location>
        <begin position="637"/>
        <end position="655"/>
    </location>
</feature>
<dbReference type="FunFam" id="3.40.50.300:FF:000326">
    <property type="entry name" value="P-loop containing nucleoside triphosphate hydrolase"/>
    <property type="match status" value="1"/>
</dbReference>
<keyword evidence="1" id="KW-0547">Nucleotide-binding</keyword>
<dbReference type="GO" id="GO:0004386">
    <property type="term" value="F:helicase activity"/>
    <property type="evidence" value="ECO:0007669"/>
    <property type="project" value="UniProtKB-KW"/>
</dbReference>
<evidence type="ECO:0000313" key="9">
    <source>
        <dbReference type="Proteomes" id="UP001295423"/>
    </source>
</evidence>
<dbReference type="InterPro" id="IPR041679">
    <property type="entry name" value="DNA2/NAM7-like_C"/>
</dbReference>
<dbReference type="Proteomes" id="UP001295423">
    <property type="component" value="Unassembled WGS sequence"/>
</dbReference>
<reference evidence="8" key="1">
    <citation type="submission" date="2023-08" db="EMBL/GenBank/DDBJ databases">
        <authorList>
            <person name="Audoor S."/>
            <person name="Bilcke G."/>
        </authorList>
    </citation>
    <scope>NUCLEOTIDE SEQUENCE</scope>
</reference>
<keyword evidence="2" id="KW-0378">Hydrolase</keyword>
<evidence type="ECO:0000256" key="5">
    <source>
        <dbReference type="SAM" id="MobiDB-lite"/>
    </source>
</evidence>
<dbReference type="InterPro" id="IPR041677">
    <property type="entry name" value="DNA2/NAM7_AAA_11"/>
</dbReference>
<feature type="compositionally biased region" description="Polar residues" evidence="5">
    <location>
        <begin position="109"/>
        <end position="119"/>
    </location>
</feature>
<evidence type="ECO:0000256" key="3">
    <source>
        <dbReference type="ARBA" id="ARBA00022806"/>
    </source>
</evidence>
<keyword evidence="3" id="KW-0347">Helicase</keyword>
<comment type="caution">
    <text evidence="8">The sequence shown here is derived from an EMBL/GenBank/DDBJ whole genome shotgun (WGS) entry which is preliminary data.</text>
</comment>
<evidence type="ECO:0000259" key="6">
    <source>
        <dbReference type="Pfam" id="PF13086"/>
    </source>
</evidence>
<evidence type="ECO:0000256" key="2">
    <source>
        <dbReference type="ARBA" id="ARBA00022801"/>
    </source>
</evidence>
<keyword evidence="4" id="KW-0067">ATP-binding</keyword>
<feature type="region of interest" description="Disordered" evidence="5">
    <location>
        <begin position="1"/>
        <end position="23"/>
    </location>
</feature>
<evidence type="ECO:0000256" key="1">
    <source>
        <dbReference type="ARBA" id="ARBA00022741"/>
    </source>
</evidence>
<dbReference type="SUPFAM" id="SSF52540">
    <property type="entry name" value="P-loop containing nucleoside triphosphate hydrolases"/>
    <property type="match status" value="1"/>
</dbReference>
<accession>A0AAD2FVR9</accession>
<organism evidence="8 9">
    <name type="scientific">Cylindrotheca closterium</name>
    <dbReference type="NCBI Taxonomy" id="2856"/>
    <lineage>
        <taxon>Eukaryota</taxon>
        <taxon>Sar</taxon>
        <taxon>Stramenopiles</taxon>
        <taxon>Ochrophyta</taxon>
        <taxon>Bacillariophyta</taxon>
        <taxon>Bacillariophyceae</taxon>
        <taxon>Bacillariophycidae</taxon>
        <taxon>Bacillariales</taxon>
        <taxon>Bacillariaceae</taxon>
        <taxon>Cylindrotheca</taxon>
    </lineage>
</organism>
<sequence>MPSTTTSTMPMRPHLNSSSSSSSSMRLRLLLTLTILTTSLGLSLSSFSQFHGTSLQSPFAAPNKPHPPQNRASLTMRKQKASDRRTRRMQMGGDQIVQELIRDSLRQTVTSSPMQQTGEWKQKKRRGIQSYKEKTGGRGRSRKRATLYNSLSSYHNKFLNMLTDEYNHEEQEVMGRIKRSLDDPLGLEIAGHAIYDLFPQRRGNLFSDEVYRLVKAHDATTKFEDPEDETNGSRKLLPPNHKVSNNDVILLTFQPHGSGDFFNANNLPASTTAISVEGRVISTGPTYIDIALSGGAFEAAFGPAPNNVGTAGPGDSRMRLRLDRFFSNVPYTRMVEAVAQISSIPERTKPTSELTPEDENKGGKKDAEENPQANISMDDVFKEVIISTHAFTDPDSQLFHEIEACDLQLLSRKIAKPPMPTSLKLANQALTYMQKNPNQLFNPMNGPQLASIGAALTRKLTMIQGPPGTGKTTVASAIGFGFTHQCRSISPNSKVLACAFSNVGADNLAESMLKLGLRVVRIGKPSGVSENLWDFTLDSFIDKDPEAQKALQNAARATAQLTKMQSQRKGKKVGNAPSERAIQDIATAAVKSSIQACNTAAAKALREADVIVTTSTGAADPRLMAACGIQSSMDDVREEEKKQRGTGSIRERLDAPDGLPPLSLPFVIVDEACQSVEPATLIPLTASNSCQSLVLLGDPCQLPAVVKSDPQSLLSISLMERLAATLPQPSINMRNGGSDEDSSYLSSLPTKQAQSLLRYKQGGTQVAYKKRFAGSLLLSTQYRMHPSIAAFSSAVFYEGLLSTPCLLSSHRPFPKGLRSLMPHEDSGLAVRMINVGGRCHERRGEANKFSSTAFGSRATIPGQESTTYINQAEADRVVNLLKDVLRQNNVNDPFSPKSIGVITPYSGQVQLIKSMVAGDPEVMELVRVANSSIEVKSVDGYQGRERDIIIFSTVRSNRNNSVGFLSDWRRLNVALTRARIGLFVVGDLDTLSSGDMHWAAFAKWCQSAQCVL</sequence>
<dbReference type="Gene3D" id="3.40.50.300">
    <property type="entry name" value="P-loop containing nucleotide triphosphate hydrolases"/>
    <property type="match status" value="2"/>
</dbReference>
<keyword evidence="9" id="KW-1185">Reference proteome</keyword>
<dbReference type="GO" id="GO:0016787">
    <property type="term" value="F:hydrolase activity"/>
    <property type="evidence" value="ECO:0007669"/>
    <property type="project" value="UniProtKB-KW"/>
</dbReference>
<dbReference type="InterPro" id="IPR027417">
    <property type="entry name" value="P-loop_NTPase"/>
</dbReference>
<dbReference type="Pfam" id="PF13086">
    <property type="entry name" value="AAA_11"/>
    <property type="match status" value="2"/>
</dbReference>